<dbReference type="STRING" id="50990.A0A4Y7PJZ3"/>
<protein>
    <recommendedName>
        <fullName evidence="1">Helitron helicase-like domain-containing protein</fullName>
    </recommendedName>
</protein>
<evidence type="ECO:0000259" key="1">
    <source>
        <dbReference type="Pfam" id="PF14214"/>
    </source>
</evidence>
<dbReference type="VEuPathDB" id="FungiDB:BD410DRAFT_816873"/>
<dbReference type="Proteomes" id="UP000294933">
    <property type="component" value="Unassembled WGS sequence"/>
</dbReference>
<evidence type="ECO:0000313" key="2">
    <source>
        <dbReference type="EMBL" id="TDL15793.1"/>
    </source>
</evidence>
<organism evidence="2 3">
    <name type="scientific">Rickenella mellea</name>
    <dbReference type="NCBI Taxonomy" id="50990"/>
    <lineage>
        <taxon>Eukaryota</taxon>
        <taxon>Fungi</taxon>
        <taxon>Dikarya</taxon>
        <taxon>Basidiomycota</taxon>
        <taxon>Agaricomycotina</taxon>
        <taxon>Agaricomycetes</taxon>
        <taxon>Hymenochaetales</taxon>
        <taxon>Rickenellaceae</taxon>
        <taxon>Rickenella</taxon>
    </lineage>
</organism>
<accession>A0A4Y7PJZ3</accession>
<gene>
    <name evidence="2" type="ORF">BD410DRAFT_816873</name>
</gene>
<dbReference type="EMBL" id="ML170261">
    <property type="protein sequence ID" value="TDL15793.1"/>
    <property type="molecule type" value="Genomic_DNA"/>
</dbReference>
<evidence type="ECO:0000313" key="3">
    <source>
        <dbReference type="Proteomes" id="UP000294933"/>
    </source>
</evidence>
<sequence>MYHDKRFQKDPHFPLIAFNHEQIRSSSTGSYLQAEKSTFPDVARRLLSLNTDVLQEMSWRMSNGEIVRPETDDERSCYQVIKDLDCVASHVDGSGATRKHQRNEIWSLMAHCGAPSWFITFAPADVKHPICLYFADTQEKFTPKIRSDDERYRLIASNPAAGARFFDFMVKAFIKDVLGVNSTHSGLWGNTKAYYGTFRRRVILAWINGIC</sequence>
<dbReference type="AlphaFoldDB" id="A0A4Y7PJZ3"/>
<keyword evidence="3" id="KW-1185">Reference proteome</keyword>
<dbReference type="Pfam" id="PF14214">
    <property type="entry name" value="Helitron_like_N"/>
    <property type="match status" value="1"/>
</dbReference>
<name>A0A4Y7PJZ3_9AGAM</name>
<dbReference type="InterPro" id="IPR025476">
    <property type="entry name" value="Helitron_helicase-like"/>
</dbReference>
<dbReference type="OrthoDB" id="3254930at2759"/>
<proteinExistence type="predicted"/>
<feature type="domain" description="Helitron helicase-like" evidence="1">
    <location>
        <begin position="3"/>
        <end position="198"/>
    </location>
</feature>
<reference evidence="2 3" key="1">
    <citation type="submission" date="2018-06" db="EMBL/GenBank/DDBJ databases">
        <title>A transcriptomic atlas of mushroom development highlights an independent origin of complex multicellularity.</title>
        <authorList>
            <consortium name="DOE Joint Genome Institute"/>
            <person name="Krizsan K."/>
            <person name="Almasi E."/>
            <person name="Merenyi Z."/>
            <person name="Sahu N."/>
            <person name="Viragh M."/>
            <person name="Koszo T."/>
            <person name="Mondo S."/>
            <person name="Kiss B."/>
            <person name="Balint B."/>
            <person name="Kues U."/>
            <person name="Barry K."/>
            <person name="Hegedus J.C."/>
            <person name="Henrissat B."/>
            <person name="Johnson J."/>
            <person name="Lipzen A."/>
            <person name="Ohm R."/>
            <person name="Nagy I."/>
            <person name="Pangilinan J."/>
            <person name="Yan J."/>
            <person name="Xiong Y."/>
            <person name="Grigoriev I.V."/>
            <person name="Hibbett D.S."/>
            <person name="Nagy L.G."/>
        </authorList>
    </citation>
    <scope>NUCLEOTIDE SEQUENCE [LARGE SCALE GENOMIC DNA]</scope>
    <source>
        <strain evidence="2 3">SZMC22713</strain>
    </source>
</reference>